<evidence type="ECO:0000256" key="2">
    <source>
        <dbReference type="ARBA" id="ARBA00022490"/>
    </source>
</evidence>
<dbReference type="PROSITE" id="PS50008">
    <property type="entry name" value="PIPLC_Y_DOMAIN"/>
    <property type="match status" value="1"/>
</dbReference>
<dbReference type="InterPro" id="IPR011993">
    <property type="entry name" value="PH-like_dom_sf"/>
</dbReference>
<dbReference type="Gene3D" id="1.10.238.10">
    <property type="entry name" value="EF-hand"/>
    <property type="match status" value="2"/>
</dbReference>
<dbReference type="CDD" id="cd08597">
    <property type="entry name" value="PI-PLCc_PRIP_metazoa"/>
    <property type="match status" value="1"/>
</dbReference>
<dbReference type="Pfam" id="PF09279">
    <property type="entry name" value="EF-hand_like"/>
    <property type="match status" value="1"/>
</dbReference>
<dbReference type="GO" id="GO:0051209">
    <property type="term" value="P:release of sequestered calcium ion into cytosol"/>
    <property type="evidence" value="ECO:0007669"/>
    <property type="project" value="TreeGrafter"/>
</dbReference>
<dbReference type="Gene3D" id="2.60.40.150">
    <property type="entry name" value="C2 domain"/>
    <property type="match status" value="1"/>
</dbReference>
<reference evidence="9 10" key="1">
    <citation type="submission" date="2022-05" db="EMBL/GenBank/DDBJ databases">
        <authorList>
            <consortium name="Genoscope - CEA"/>
            <person name="William W."/>
        </authorList>
    </citation>
    <scope>NUCLEOTIDE SEQUENCE [LARGE SCALE GENOMIC DNA]</scope>
</reference>
<dbReference type="CDD" id="cd00275">
    <property type="entry name" value="C2_PLC_like"/>
    <property type="match status" value="1"/>
</dbReference>
<evidence type="ECO:0000256" key="1">
    <source>
        <dbReference type="ARBA" id="ARBA00004496"/>
    </source>
</evidence>
<dbReference type="Proteomes" id="UP001159428">
    <property type="component" value="Unassembled WGS sequence"/>
</dbReference>
<accession>A0AAU9VJW9</accession>
<dbReference type="Gene3D" id="2.30.29.30">
    <property type="entry name" value="Pleckstrin-homology domain (PH domain)/Phosphotyrosine-binding domain (PTB)"/>
    <property type="match status" value="1"/>
</dbReference>
<organism evidence="9 10">
    <name type="scientific">Pocillopora meandrina</name>
    <dbReference type="NCBI Taxonomy" id="46732"/>
    <lineage>
        <taxon>Eukaryota</taxon>
        <taxon>Metazoa</taxon>
        <taxon>Cnidaria</taxon>
        <taxon>Anthozoa</taxon>
        <taxon>Hexacorallia</taxon>
        <taxon>Scleractinia</taxon>
        <taxon>Astrocoeniina</taxon>
        <taxon>Pocilloporidae</taxon>
        <taxon>Pocillopora</taxon>
    </lineage>
</organism>
<comment type="subcellular location">
    <subcellularLocation>
        <location evidence="1">Cytoplasm</location>
    </subcellularLocation>
</comment>
<dbReference type="SMART" id="SM00233">
    <property type="entry name" value="PH"/>
    <property type="match status" value="1"/>
</dbReference>
<dbReference type="GO" id="GO:0046488">
    <property type="term" value="P:phosphatidylinositol metabolic process"/>
    <property type="evidence" value="ECO:0007669"/>
    <property type="project" value="TreeGrafter"/>
</dbReference>
<dbReference type="SUPFAM" id="SSF51695">
    <property type="entry name" value="PLC-like phosphodiesterases"/>
    <property type="match status" value="1"/>
</dbReference>
<dbReference type="FunFam" id="1.10.238.10:FF:000005">
    <property type="entry name" value="Phosphoinositide phospholipase C"/>
    <property type="match status" value="1"/>
</dbReference>
<dbReference type="InterPro" id="IPR035892">
    <property type="entry name" value="C2_domain_sf"/>
</dbReference>
<proteinExistence type="predicted"/>
<evidence type="ECO:0000256" key="4">
    <source>
        <dbReference type="RuleBase" id="RU361133"/>
    </source>
</evidence>
<dbReference type="Pfam" id="PF00388">
    <property type="entry name" value="PI-PLC-X"/>
    <property type="match status" value="1"/>
</dbReference>
<dbReference type="SUPFAM" id="SSF47473">
    <property type="entry name" value="EF-hand"/>
    <property type="match status" value="1"/>
</dbReference>
<dbReference type="Pfam" id="PF16457">
    <property type="entry name" value="PH_12"/>
    <property type="match status" value="1"/>
</dbReference>
<feature type="compositionally biased region" description="Polar residues" evidence="5">
    <location>
        <begin position="7"/>
        <end position="21"/>
    </location>
</feature>
<keyword evidence="10" id="KW-1185">Reference proteome</keyword>
<dbReference type="PROSITE" id="PS50003">
    <property type="entry name" value="PH_DOMAIN"/>
    <property type="match status" value="1"/>
</dbReference>
<evidence type="ECO:0000259" key="6">
    <source>
        <dbReference type="PROSITE" id="PS50003"/>
    </source>
</evidence>
<evidence type="ECO:0000259" key="8">
    <source>
        <dbReference type="PROSITE" id="PS50008"/>
    </source>
</evidence>
<sequence>MADPSLVDSSEVQSSVTNGESSIEVEKESAAEDASVSIPRKSSVLKKDGRPSKRSLQKSVSFIARPEDKRIINAEDCLTFMQNGSELMKIRSNSRQYQRFFFLEEDLTGLRWRPSSKKPEKARISIDTVKEIRCGKNTDVFREMDRDDFQEDCAFSIIYSDNFETLNLVAYSPDEANIWVTGLRCLLDSDKASSPVENRQQMRDRWLKEQFVMADNGGKGRLNEKEVLSVVRQLNEQIPESVIKQRFKEAVAISSNSQKNSLSREEFLSFYKELTTRPEVYFLMARYTSNGDYLTTDDLLLFLEAEQGLSRVGKEHCLDIIRRCEPTDEGRRLKCLGIDGFTQYLLEDCHIFDTDRAVICQEMNHPLSHYFIASSHNTYLQENQLSGPSSVEAYIDALKKGCKCVELDCWDGSGDDPVIYHGHTLTSKILFRDVLEAINENAFIRSPFPLILSIENHCSVKQQRVMAKYFKEILQDKLDRIQPGENESYLPSPEALKEKILIKNKKLPADVTTDSGEVSDEGEDQDENIEMNGECKLERQNSKTGSIKRQIVKDPNKKPKKTTKLIRELSDLVTYCKSVAFQDFQYSSENQKFWEMCSFSENVARRLAQTFPEEFVNYNKSFLSRIYPAGKRLDSSNFNPQEMWDCGCQMVALNYQTPGLMMDLNQGKFLENGGCGYVLKPAVMREEIAYFNPSTKDVIPGVSPQILQIKVISGQQFPKPKGSTAKGDVIDPFVTIEVFGIPADIAQDRTRTVPHNGFNPVFDETFEFHINLPDLALVRFVVQDDDFIGDGFIGQYTIPLNCIQPGFRHVRLLSSQGEELESATLFVHVTITNLNDAVAQRPRKASLRKSKKAREYTSMKSIGVKAVDDTFKLAIQPLRDGTDLRENVQTALGNFREICGVAPRSNLKQCIRLLASRLEGNAESIELKLVMKDEYPYFEAQGSLPEMLKKALAAIEQVVQDSKTLIESCDSVHERIIQCERAGLEWHEELHNACVKEGIKGKRLTKVLWSSPYNNKSAAKKIAAVFWVSSSISPTLLRRSTRIKTYLLTFNRTKTLL</sequence>
<dbReference type="FunFam" id="3.20.20.190:FF:000001">
    <property type="entry name" value="Phosphoinositide phospholipase C"/>
    <property type="match status" value="1"/>
</dbReference>
<keyword evidence="2" id="KW-0963">Cytoplasm</keyword>
<keyword evidence="4" id="KW-0378">Hydrolase</keyword>
<dbReference type="InterPro" id="IPR001711">
    <property type="entry name" value="PLipase_C_Pinositol-sp_Y"/>
</dbReference>
<dbReference type="SMART" id="SM00239">
    <property type="entry name" value="C2"/>
    <property type="match status" value="1"/>
</dbReference>
<dbReference type="EC" id="3.1.4.11" evidence="4"/>
<dbReference type="Pfam" id="PF00387">
    <property type="entry name" value="PI-PLC-Y"/>
    <property type="match status" value="1"/>
</dbReference>
<gene>
    <name evidence="9" type="ORF">PMEA_00001279</name>
</gene>
<dbReference type="PROSITE" id="PS50004">
    <property type="entry name" value="C2"/>
    <property type="match status" value="1"/>
</dbReference>
<dbReference type="GO" id="GO:0016042">
    <property type="term" value="P:lipid catabolic process"/>
    <property type="evidence" value="ECO:0007669"/>
    <property type="project" value="UniProtKB-KW"/>
</dbReference>
<evidence type="ECO:0000256" key="3">
    <source>
        <dbReference type="ARBA" id="ARBA00023224"/>
    </source>
</evidence>
<dbReference type="PANTHER" id="PTHR10336:SF196">
    <property type="entry name" value="PHOSPHOINOSITIDE PHOSPHOLIPASE C"/>
    <property type="match status" value="1"/>
</dbReference>
<dbReference type="GO" id="GO:0004435">
    <property type="term" value="F:phosphatidylinositol-4,5-bisphosphate phospholipase C activity"/>
    <property type="evidence" value="ECO:0007669"/>
    <property type="project" value="UniProtKB-EC"/>
</dbReference>
<dbReference type="InterPro" id="IPR015359">
    <property type="entry name" value="PLC_EF-hand-like"/>
</dbReference>
<feature type="domain" description="C2" evidence="7">
    <location>
        <begin position="685"/>
        <end position="814"/>
    </location>
</feature>
<dbReference type="InterPro" id="IPR017946">
    <property type="entry name" value="PLC-like_Pdiesterase_TIM-brl"/>
</dbReference>
<evidence type="ECO:0000256" key="5">
    <source>
        <dbReference type="SAM" id="MobiDB-lite"/>
    </source>
</evidence>
<comment type="catalytic activity">
    <reaction evidence="4">
        <text>a 1,2-diacyl-sn-glycero-3-phospho-(1D-myo-inositol-4,5-bisphosphate) + H2O = 1D-myo-inositol 1,4,5-trisphosphate + a 1,2-diacyl-sn-glycerol + H(+)</text>
        <dbReference type="Rhea" id="RHEA:33179"/>
        <dbReference type="ChEBI" id="CHEBI:15377"/>
        <dbReference type="ChEBI" id="CHEBI:15378"/>
        <dbReference type="ChEBI" id="CHEBI:17815"/>
        <dbReference type="ChEBI" id="CHEBI:58456"/>
        <dbReference type="ChEBI" id="CHEBI:203600"/>
        <dbReference type="EC" id="3.1.4.11"/>
    </reaction>
</comment>
<dbReference type="Pfam" id="PF00168">
    <property type="entry name" value="C2"/>
    <property type="match status" value="1"/>
</dbReference>
<evidence type="ECO:0000259" key="7">
    <source>
        <dbReference type="PROSITE" id="PS50004"/>
    </source>
</evidence>
<keyword evidence="3" id="KW-0807">Transducer</keyword>
<comment type="caution">
    <text evidence="9">The sequence shown here is derived from an EMBL/GenBank/DDBJ whole genome shotgun (WGS) entry which is preliminary data.</text>
</comment>
<feature type="domain" description="PH" evidence="6">
    <location>
        <begin position="79"/>
        <end position="188"/>
    </location>
</feature>
<dbReference type="InterPro" id="IPR011992">
    <property type="entry name" value="EF-hand-dom_pair"/>
</dbReference>
<dbReference type="GO" id="GO:0048015">
    <property type="term" value="P:phosphatidylinositol-mediated signaling"/>
    <property type="evidence" value="ECO:0007669"/>
    <property type="project" value="TreeGrafter"/>
</dbReference>
<evidence type="ECO:0000313" key="10">
    <source>
        <dbReference type="Proteomes" id="UP001159428"/>
    </source>
</evidence>
<feature type="domain" description="PI-PLC Y-box" evidence="8">
    <location>
        <begin position="569"/>
        <end position="685"/>
    </location>
</feature>
<dbReference type="SMART" id="SM00148">
    <property type="entry name" value="PLCXc"/>
    <property type="match status" value="1"/>
</dbReference>
<dbReference type="SUPFAM" id="SSF50729">
    <property type="entry name" value="PH domain-like"/>
    <property type="match status" value="1"/>
</dbReference>
<dbReference type="AlphaFoldDB" id="A0AAU9VJW9"/>
<dbReference type="GO" id="GO:0032228">
    <property type="term" value="P:regulation of synaptic transmission, GABAergic"/>
    <property type="evidence" value="ECO:0007669"/>
    <property type="project" value="TreeGrafter"/>
</dbReference>
<dbReference type="InterPro" id="IPR001192">
    <property type="entry name" value="PI-PLC_fam"/>
</dbReference>
<feature type="region of interest" description="Disordered" evidence="5">
    <location>
        <begin position="1"/>
        <end position="59"/>
    </location>
</feature>
<dbReference type="GO" id="GO:0005737">
    <property type="term" value="C:cytoplasm"/>
    <property type="evidence" value="ECO:0007669"/>
    <property type="project" value="UniProtKB-SubCell"/>
</dbReference>
<dbReference type="GO" id="GO:0007214">
    <property type="term" value="P:gamma-aminobutyric acid signaling pathway"/>
    <property type="evidence" value="ECO:0007669"/>
    <property type="project" value="TreeGrafter"/>
</dbReference>
<protein>
    <recommendedName>
        <fullName evidence="4">Phosphoinositide phospholipase C</fullName>
        <ecNumber evidence="4">3.1.4.11</ecNumber>
    </recommendedName>
</protein>
<dbReference type="InterPro" id="IPR000909">
    <property type="entry name" value="PLipase_C_PInositol-sp_X_dom"/>
</dbReference>
<dbReference type="PRINTS" id="PR00390">
    <property type="entry name" value="PHPHLIPASEC"/>
</dbReference>
<dbReference type="SUPFAM" id="SSF49562">
    <property type="entry name" value="C2 domain (Calcium/lipid-binding domain, CaLB)"/>
    <property type="match status" value="1"/>
</dbReference>
<keyword evidence="4" id="KW-0442">Lipid degradation</keyword>
<dbReference type="SMART" id="SM00149">
    <property type="entry name" value="PLCYc"/>
    <property type="match status" value="1"/>
</dbReference>
<dbReference type="CDD" id="cd13364">
    <property type="entry name" value="PH_PLC_eta"/>
    <property type="match status" value="1"/>
</dbReference>
<dbReference type="PROSITE" id="PS50007">
    <property type="entry name" value="PIPLC_X_DOMAIN"/>
    <property type="match status" value="1"/>
</dbReference>
<dbReference type="EMBL" id="CALNXJ010000001">
    <property type="protein sequence ID" value="CAH3031275.1"/>
    <property type="molecule type" value="Genomic_DNA"/>
</dbReference>
<dbReference type="FunFam" id="2.30.29.30:FF:000025">
    <property type="entry name" value="Phosphoinositide phospholipase C"/>
    <property type="match status" value="1"/>
</dbReference>
<dbReference type="Gene3D" id="3.20.20.190">
    <property type="entry name" value="Phosphatidylinositol (PI) phosphodiesterase"/>
    <property type="match status" value="1"/>
</dbReference>
<name>A0AAU9VJW9_9CNID</name>
<dbReference type="InterPro" id="IPR000008">
    <property type="entry name" value="C2_dom"/>
</dbReference>
<evidence type="ECO:0000313" key="9">
    <source>
        <dbReference type="EMBL" id="CAH3031275.1"/>
    </source>
</evidence>
<dbReference type="PANTHER" id="PTHR10336">
    <property type="entry name" value="PHOSPHOINOSITIDE-SPECIFIC PHOSPHOLIPASE C FAMILY PROTEIN"/>
    <property type="match status" value="1"/>
</dbReference>
<dbReference type="InterPro" id="IPR001849">
    <property type="entry name" value="PH_domain"/>
</dbReference>
<keyword evidence="4" id="KW-0443">Lipid metabolism</keyword>